<proteinExistence type="inferred from homology"/>
<dbReference type="Proteomes" id="UP001159042">
    <property type="component" value="Unassembled WGS sequence"/>
</dbReference>
<keyword evidence="9" id="KW-1185">Reference proteome</keyword>
<feature type="transmembrane region" description="Helical" evidence="7">
    <location>
        <begin position="264"/>
        <end position="287"/>
    </location>
</feature>
<accession>A0AAV8W6W7</accession>
<feature type="transmembrane region" description="Helical" evidence="7">
    <location>
        <begin position="26"/>
        <end position="45"/>
    </location>
</feature>
<feature type="transmembrane region" description="Helical" evidence="7">
    <location>
        <begin position="223"/>
        <end position="244"/>
    </location>
</feature>
<evidence type="ECO:0000256" key="4">
    <source>
        <dbReference type="ARBA" id="ARBA00022989"/>
    </source>
</evidence>
<dbReference type="GO" id="GO:0005789">
    <property type="term" value="C:endoplasmic reticulum membrane"/>
    <property type="evidence" value="ECO:0007669"/>
    <property type="project" value="InterPro"/>
</dbReference>
<dbReference type="GO" id="GO:0015031">
    <property type="term" value="P:protein transport"/>
    <property type="evidence" value="ECO:0007669"/>
    <property type="project" value="InterPro"/>
</dbReference>
<dbReference type="Pfam" id="PF10204">
    <property type="entry name" value="DuoxA"/>
    <property type="match status" value="1"/>
</dbReference>
<dbReference type="InterPro" id="IPR018469">
    <property type="entry name" value="Dual_oxidase_maturation_fac"/>
</dbReference>
<protein>
    <recommendedName>
        <fullName evidence="10">Dual oxidase maturation factor 1</fullName>
    </recommendedName>
</protein>
<comment type="caution">
    <text evidence="8">The sequence shown here is derived from an EMBL/GenBank/DDBJ whole genome shotgun (WGS) entry which is preliminary data.</text>
</comment>
<comment type="subcellular location">
    <subcellularLocation>
        <location evidence="1">Membrane</location>
        <topology evidence="1">Multi-pass membrane protein</topology>
    </subcellularLocation>
</comment>
<sequence length="385" mass="44148">MAFELGRSEGYPTQYSPNATPVTVDVLEIGLITTFAILAISFFVALPTTRLRTNLIVYARVSVTLLIGAFLLVNNFGQEWEVAYTKSKTPYRAGSAEEINASISIKIALRSVNVTLKATPDPNGTLKYEKIDYNERFEWTWDQGRFGFGPFAGRLQQQFRAAQYRGLPLPILWVMDYFVIDGEGFRYGRFYRTAGWYTHIAMWAAFACWLLTIILFKSVISYGAYTLGMCGLLQLLSNLIWFAVRNPHPLVIPFENGVLETKYGFNYWANFVTGLICIVISGVILYMDYKYDQELYNFFGINPLNSYDAVAYLTKQERLRFKPRANTRFTTSDIPLVEVSNDPHEDDEAEYVPVYLKRRTIVAAPYINRKNKPKRYVPNATEIYT</sequence>
<organism evidence="8 9">
    <name type="scientific">Exocentrus adspersus</name>
    <dbReference type="NCBI Taxonomy" id="1586481"/>
    <lineage>
        <taxon>Eukaryota</taxon>
        <taxon>Metazoa</taxon>
        <taxon>Ecdysozoa</taxon>
        <taxon>Arthropoda</taxon>
        <taxon>Hexapoda</taxon>
        <taxon>Insecta</taxon>
        <taxon>Pterygota</taxon>
        <taxon>Neoptera</taxon>
        <taxon>Endopterygota</taxon>
        <taxon>Coleoptera</taxon>
        <taxon>Polyphaga</taxon>
        <taxon>Cucujiformia</taxon>
        <taxon>Chrysomeloidea</taxon>
        <taxon>Cerambycidae</taxon>
        <taxon>Lamiinae</taxon>
        <taxon>Acanthocinini</taxon>
        <taxon>Exocentrus</taxon>
    </lineage>
</organism>
<evidence type="ECO:0000256" key="3">
    <source>
        <dbReference type="ARBA" id="ARBA00022692"/>
    </source>
</evidence>
<evidence type="ECO:0000256" key="2">
    <source>
        <dbReference type="ARBA" id="ARBA00009816"/>
    </source>
</evidence>
<evidence type="ECO:0000256" key="5">
    <source>
        <dbReference type="ARBA" id="ARBA00023136"/>
    </source>
</evidence>
<dbReference type="PANTHER" id="PTHR31158:SF1">
    <property type="entry name" value="DOXA1 FACTOR-RELATED"/>
    <property type="match status" value="1"/>
</dbReference>
<evidence type="ECO:0000313" key="9">
    <source>
        <dbReference type="Proteomes" id="UP001159042"/>
    </source>
</evidence>
<dbReference type="PANTHER" id="PTHR31158">
    <property type="entry name" value="DUAL OXIDASE 2"/>
    <property type="match status" value="1"/>
</dbReference>
<comment type="similarity">
    <text evidence="2">Belongs to the DUOXA family.</text>
</comment>
<keyword evidence="4 7" id="KW-1133">Transmembrane helix</keyword>
<evidence type="ECO:0000256" key="6">
    <source>
        <dbReference type="ARBA" id="ARBA00023180"/>
    </source>
</evidence>
<dbReference type="AlphaFoldDB" id="A0AAV8W6W7"/>
<evidence type="ECO:0000256" key="7">
    <source>
        <dbReference type="SAM" id="Phobius"/>
    </source>
</evidence>
<name>A0AAV8W6W7_9CUCU</name>
<keyword evidence="3 7" id="KW-0812">Transmembrane</keyword>
<gene>
    <name evidence="8" type="ORF">NQ315_004310</name>
</gene>
<feature type="transmembrane region" description="Helical" evidence="7">
    <location>
        <begin position="196"/>
        <end position="216"/>
    </location>
</feature>
<evidence type="ECO:0008006" key="10">
    <source>
        <dbReference type="Google" id="ProtNLM"/>
    </source>
</evidence>
<keyword evidence="5 7" id="KW-0472">Membrane</keyword>
<dbReference type="EMBL" id="JANEYG010000007">
    <property type="protein sequence ID" value="KAJ8922367.1"/>
    <property type="molecule type" value="Genomic_DNA"/>
</dbReference>
<evidence type="ECO:0000256" key="1">
    <source>
        <dbReference type="ARBA" id="ARBA00004141"/>
    </source>
</evidence>
<feature type="transmembrane region" description="Helical" evidence="7">
    <location>
        <begin position="57"/>
        <end position="77"/>
    </location>
</feature>
<evidence type="ECO:0000313" key="8">
    <source>
        <dbReference type="EMBL" id="KAJ8922367.1"/>
    </source>
</evidence>
<keyword evidence="6" id="KW-0325">Glycoprotein</keyword>
<reference evidence="8 9" key="1">
    <citation type="journal article" date="2023" name="Insect Mol. Biol.">
        <title>Genome sequencing provides insights into the evolution of gene families encoding plant cell wall-degrading enzymes in longhorned beetles.</title>
        <authorList>
            <person name="Shin N.R."/>
            <person name="Okamura Y."/>
            <person name="Kirsch R."/>
            <person name="Pauchet Y."/>
        </authorList>
    </citation>
    <scope>NUCLEOTIDE SEQUENCE [LARGE SCALE GENOMIC DNA]</scope>
    <source>
        <strain evidence="8">EAD_L_NR</strain>
    </source>
</reference>